<keyword evidence="2" id="KW-0732">Signal</keyword>
<feature type="region of interest" description="Disordered" evidence="4">
    <location>
        <begin position="241"/>
        <end position="265"/>
    </location>
</feature>
<feature type="domain" description="5'-Nucleotidase C-terminal" evidence="6">
    <location>
        <begin position="362"/>
        <end position="519"/>
    </location>
</feature>
<dbReference type="Proteomes" id="UP000239649">
    <property type="component" value="Unassembled WGS sequence"/>
</dbReference>
<evidence type="ECO:0000256" key="4">
    <source>
        <dbReference type="SAM" id="MobiDB-lite"/>
    </source>
</evidence>
<comment type="similarity">
    <text evidence="1 3">Belongs to the 5'-nucleotidase family.</text>
</comment>
<protein>
    <submittedName>
        <fullName evidence="7">5 -C-terminal domain-containing</fullName>
    </submittedName>
</protein>
<evidence type="ECO:0000259" key="6">
    <source>
        <dbReference type="Pfam" id="PF02872"/>
    </source>
</evidence>
<dbReference type="InterPro" id="IPR036907">
    <property type="entry name" value="5'-Nucleotdase_C_sf"/>
</dbReference>
<dbReference type="SUPFAM" id="SSF56300">
    <property type="entry name" value="Metallo-dependent phosphatases"/>
    <property type="match status" value="1"/>
</dbReference>
<dbReference type="STRING" id="554055.A0A2P6VKG3"/>
<dbReference type="EMBL" id="LHPF02000004">
    <property type="protein sequence ID" value="PSC74575.1"/>
    <property type="molecule type" value="Genomic_DNA"/>
</dbReference>
<name>A0A2P6VKG3_9CHLO</name>
<accession>A0A2P6VKG3</accession>
<dbReference type="InterPro" id="IPR006179">
    <property type="entry name" value="5_nucleotidase/apyrase"/>
</dbReference>
<gene>
    <name evidence="7" type="ORF">C2E20_2184</name>
</gene>
<dbReference type="AlphaFoldDB" id="A0A2P6VKG3"/>
<keyword evidence="3" id="KW-0378">Hydrolase</keyword>
<dbReference type="Pfam" id="PF02872">
    <property type="entry name" value="5_nucleotid_C"/>
    <property type="match status" value="1"/>
</dbReference>
<evidence type="ECO:0000313" key="8">
    <source>
        <dbReference type="Proteomes" id="UP000239649"/>
    </source>
</evidence>
<feature type="compositionally biased region" description="Low complexity" evidence="4">
    <location>
        <begin position="241"/>
        <end position="258"/>
    </location>
</feature>
<dbReference type="Gene3D" id="3.90.780.10">
    <property type="entry name" value="5'-Nucleotidase, C-terminal domain"/>
    <property type="match status" value="1"/>
</dbReference>
<dbReference type="GO" id="GO:0009166">
    <property type="term" value="P:nucleotide catabolic process"/>
    <property type="evidence" value="ECO:0007669"/>
    <property type="project" value="InterPro"/>
</dbReference>
<proteinExistence type="inferred from homology"/>
<evidence type="ECO:0000313" key="7">
    <source>
        <dbReference type="EMBL" id="PSC74575.1"/>
    </source>
</evidence>
<dbReference type="InterPro" id="IPR004843">
    <property type="entry name" value="Calcineurin-like_PHP"/>
</dbReference>
<dbReference type="InterPro" id="IPR029052">
    <property type="entry name" value="Metallo-depent_PP-like"/>
</dbReference>
<dbReference type="Pfam" id="PF00149">
    <property type="entry name" value="Metallophos"/>
    <property type="match status" value="1"/>
</dbReference>
<dbReference type="InterPro" id="IPR008334">
    <property type="entry name" value="5'-Nucleotdase_C"/>
</dbReference>
<comment type="caution">
    <text evidence="7">The sequence shown here is derived from an EMBL/GenBank/DDBJ whole genome shotgun (WGS) entry which is preliminary data.</text>
</comment>
<dbReference type="GO" id="GO:0000166">
    <property type="term" value="F:nucleotide binding"/>
    <property type="evidence" value="ECO:0007669"/>
    <property type="project" value="UniProtKB-KW"/>
</dbReference>
<reference evidence="7 8" key="1">
    <citation type="journal article" date="2018" name="Plant J.">
        <title>Genome sequences of Chlorella sorokiniana UTEX 1602 and Micractinium conductrix SAG 241.80: implications to maltose excretion by a green alga.</title>
        <authorList>
            <person name="Arriola M.B."/>
            <person name="Velmurugan N."/>
            <person name="Zhang Y."/>
            <person name="Plunkett M.H."/>
            <person name="Hondzo H."/>
            <person name="Barney B.M."/>
        </authorList>
    </citation>
    <scope>NUCLEOTIDE SEQUENCE [LARGE SCALE GENOMIC DNA]</scope>
    <source>
        <strain evidence="7 8">SAG 241.80</strain>
    </source>
</reference>
<dbReference type="PANTHER" id="PTHR11575:SF48">
    <property type="entry name" value="5'-NUCLEOTIDASE"/>
    <property type="match status" value="1"/>
</dbReference>
<dbReference type="GO" id="GO:0016787">
    <property type="term" value="F:hydrolase activity"/>
    <property type="evidence" value="ECO:0007669"/>
    <property type="project" value="UniProtKB-KW"/>
</dbReference>
<dbReference type="PANTHER" id="PTHR11575">
    <property type="entry name" value="5'-NUCLEOTIDASE-RELATED"/>
    <property type="match status" value="1"/>
</dbReference>
<evidence type="ECO:0000256" key="3">
    <source>
        <dbReference type="RuleBase" id="RU362119"/>
    </source>
</evidence>
<evidence type="ECO:0000256" key="1">
    <source>
        <dbReference type="ARBA" id="ARBA00006654"/>
    </source>
</evidence>
<keyword evidence="3" id="KW-0547">Nucleotide-binding</keyword>
<evidence type="ECO:0000259" key="5">
    <source>
        <dbReference type="Pfam" id="PF00149"/>
    </source>
</evidence>
<dbReference type="SUPFAM" id="SSF55816">
    <property type="entry name" value="5'-nucleotidase (syn. UDP-sugar hydrolase), C-terminal domain"/>
    <property type="match status" value="1"/>
</dbReference>
<dbReference type="Gene3D" id="3.60.21.10">
    <property type="match status" value="1"/>
</dbReference>
<evidence type="ECO:0000256" key="2">
    <source>
        <dbReference type="ARBA" id="ARBA00022729"/>
    </source>
</evidence>
<dbReference type="PRINTS" id="PR01607">
    <property type="entry name" value="APYRASEFAMLY"/>
</dbReference>
<sequence>MASKISSFGKQALLLFSGDALSPSLLSTMTQGKQMIEALNCFGVDAACVGNHDFDHGLEEFTKRRDESSFPWLMANVLDNETGQPLGGALPSLVLEWHGVRVGLVGGRCCRRPAGLVEQEWLETLSSIDPDEVTYKDFVEEGTRVAAELRAQGAEVVLALTHMRLPNDLRLASGVPGLDAVLGGHDHEPYLMRAEGTGIPVIKSGTDFQYLTEISIALEPAAPGAAAEAAVAGASPVPRAAAAAAQPQTPTSPASPGSRTPEVPPLAGTLLRCVTLPPGSPTPACGSAEAQSATDTYVAAADASVTTELDSCRAAGGDGGSGVRVRMRCVRHPITSDLPEGPAAKEIEERYAKLMGEKMDVVVGSTATDLDGRFAAVRTGESNLGNFIGDVWRDACSADVALLNGGTLRSNRIHPAGELTHRVLVAILPMIDDTVKIQVTGAQLLASLENGVSEWPKHEGRFPQVSGLRFAFDPTCPPGQRVVEGSGEVGGTALQLEAEYSLETKKYLAEGRDGYDVLAGAPLLCDVDCTPLLAQVIANHFLLLRTMNRYVDNTGRMPAWRRAAERLLAGSKTYASKSQQRLQASGVSHTVRKHPVTGHWQIAPVLDGRIKRVGGGSSASLASSGGA</sequence>
<dbReference type="OrthoDB" id="10252235at2759"/>
<organism evidence="7 8">
    <name type="scientific">Micractinium conductrix</name>
    <dbReference type="NCBI Taxonomy" id="554055"/>
    <lineage>
        <taxon>Eukaryota</taxon>
        <taxon>Viridiplantae</taxon>
        <taxon>Chlorophyta</taxon>
        <taxon>core chlorophytes</taxon>
        <taxon>Trebouxiophyceae</taxon>
        <taxon>Chlorellales</taxon>
        <taxon>Chlorellaceae</taxon>
        <taxon>Chlorella clade</taxon>
        <taxon>Micractinium</taxon>
    </lineage>
</organism>
<keyword evidence="8" id="KW-1185">Reference proteome</keyword>
<feature type="domain" description="Calcineurin-like phosphoesterase" evidence="5">
    <location>
        <begin position="9"/>
        <end position="189"/>
    </location>
</feature>